<feature type="compositionally biased region" description="Basic and acidic residues" evidence="1">
    <location>
        <begin position="977"/>
        <end position="986"/>
    </location>
</feature>
<feature type="transmembrane region" description="Helical" evidence="2">
    <location>
        <begin position="1110"/>
        <end position="1130"/>
    </location>
</feature>
<dbReference type="OMA" id="SANDHTN"/>
<evidence type="ECO:0000256" key="3">
    <source>
        <dbReference type="SAM" id="SignalP"/>
    </source>
</evidence>
<feature type="compositionally biased region" description="Low complexity" evidence="1">
    <location>
        <begin position="935"/>
        <end position="951"/>
    </location>
</feature>
<feature type="chain" id="PRO_5036293113" evidence="3">
    <location>
        <begin position="25"/>
        <end position="1160"/>
    </location>
</feature>
<dbReference type="Proteomes" id="UP000290189">
    <property type="component" value="Unassembled WGS sequence"/>
</dbReference>
<feature type="compositionally biased region" description="Polar residues" evidence="1">
    <location>
        <begin position="647"/>
        <end position="666"/>
    </location>
</feature>
<dbReference type="EMBL" id="CDSF01000001">
    <property type="protein sequence ID" value="CEO94241.1"/>
    <property type="molecule type" value="Genomic_DNA"/>
</dbReference>
<feature type="compositionally biased region" description="Basic and acidic residues" evidence="1">
    <location>
        <begin position="475"/>
        <end position="488"/>
    </location>
</feature>
<feature type="compositionally biased region" description="Polar residues" evidence="1">
    <location>
        <begin position="551"/>
        <end position="565"/>
    </location>
</feature>
<feature type="compositionally biased region" description="Low complexity" evidence="1">
    <location>
        <begin position="688"/>
        <end position="699"/>
    </location>
</feature>
<organism evidence="4 6">
    <name type="scientific">Plasmodiophora brassicae</name>
    <name type="common">Clubroot disease agent</name>
    <dbReference type="NCBI Taxonomy" id="37360"/>
    <lineage>
        <taxon>Eukaryota</taxon>
        <taxon>Sar</taxon>
        <taxon>Rhizaria</taxon>
        <taxon>Endomyxa</taxon>
        <taxon>Phytomyxea</taxon>
        <taxon>Plasmodiophorida</taxon>
        <taxon>Plasmodiophoridae</taxon>
        <taxon>Plasmodiophora</taxon>
    </lineage>
</organism>
<dbReference type="EMBL" id="OVEO01000006">
    <property type="protein sequence ID" value="SPQ96604.1"/>
    <property type="molecule type" value="Genomic_DNA"/>
</dbReference>
<feature type="compositionally biased region" description="Polar residues" evidence="1">
    <location>
        <begin position="527"/>
        <end position="542"/>
    </location>
</feature>
<feature type="region of interest" description="Disordered" evidence="1">
    <location>
        <begin position="291"/>
        <end position="317"/>
    </location>
</feature>
<feature type="compositionally biased region" description="Basic and acidic residues" evidence="1">
    <location>
        <begin position="377"/>
        <end position="396"/>
    </location>
</feature>
<feature type="compositionally biased region" description="Polar residues" evidence="1">
    <location>
        <begin position="489"/>
        <end position="503"/>
    </location>
</feature>
<sequence>MATTPSTTCVAVCLLVSVVIGVASVDDGHWRVVSVGNRNKRVRLNPEPDPTLLRPKWGSAPAVDREAPCRRSLAARRRGLPHRNRLTKWRLSQRVTGPTRTKRKRVHDADAGCDGSAPCAISPALRTRERRRYCDCYAPPSDRRVIYHVTPAGVLACDEHAMVPEPMDVISDVLTGTLAFRLDGATGDGVGMEVDDETVGGNAGSMGVEMEIDDDGSAAIIGDSASTPTPTAFGTQEPGMGYPPGGLAPMATSDDMGMYTNVGEVPAGLSSDDHRHSAFHPNGALLFSGPASDQTTSTNPSTVNEVPWTPGEPVPNDNVVSPSEHGIGCSSALLGSGNVHDGRTFDDNVFVPDDSNCVGMSDAGRASSPRTGSPVSDGHEAAVKDRDDDFDGTTHDEDLDEPTSGDTGSDPDNEPEVGPANQQGTNPHEHQPKAPKDSSTVQSPGDQQHQEYDDDEGAETSGDDDRDTNDSVGTNHDDASDSDIDRENQTAASTSANDHTNGCETMLGGDVANDRQVLRQTRDGHTVQVSPSDQGSDYTASHTAERPEGDSSLTQARRTTINGQLVANRHDRARPFGGVHDYSMTAIDTTPPPAIANVAGRIKDRSGSQDESSQSTDARQDSKAPVEHGSQGSQGFTPDARKPGLSSHESIQGAGTVSQDGKTTAVDSIPAGAQESIIGVPKPEAECSTSDVSVQVDVSPPNKPDPRSTYEHSSSGSRAGPSVPSTGLASTAPPRFQRDPHGEPNKPMPSSPSEDVTHAAASGVTPQKEDEPVRQVITPAPLEAASDGSTEDAKQSAAGVDDVESHGPQRIPAPGPDSKTPASEDGHSKAGDSTPPATDQNGEGHHGVQQVTRELADSRWETSPDDPTSPATDKNEEGGLQQGITREFATSDWETSSEGSTAPISDPAESDWEADAWPEDSPAPATDKREEGGVTDDSGWDTDSSTSSESSGRPEDAIPAGQQGKLSGHVPAPFTDRIADHTKTADPAKVSRATALQPSSGTVWPSTKRNALISTGLLATGALALWRYIERARPDRHRPAPPSTTPIAVDRTLLYTGAGATATAAFGLLLARQLHESRNGDVPARLKRPVSIPPGDDLEAVAVQHRARSAWALSIVVILIVGFASVLIAIRVASTRWHLRQVLKFRSHLDDNVVVVDGVL</sequence>
<keyword evidence="6" id="KW-1185">Reference proteome</keyword>
<gene>
    <name evidence="4" type="ORF">PBRA_000026</name>
    <name evidence="5" type="ORF">PLBR_LOCUS3819</name>
</gene>
<feature type="compositionally biased region" description="Basic and acidic residues" evidence="1">
    <location>
        <begin position="427"/>
        <end position="436"/>
    </location>
</feature>
<feature type="compositionally biased region" description="Acidic residues" evidence="1">
    <location>
        <begin position="452"/>
        <end position="467"/>
    </location>
</feature>
<keyword evidence="5" id="KW-0496">Mitochondrion</keyword>
<keyword evidence="2" id="KW-1133">Transmembrane helix</keyword>
<evidence type="ECO:0000313" key="5">
    <source>
        <dbReference type="EMBL" id="SPQ96604.1"/>
    </source>
</evidence>
<evidence type="ECO:0000313" key="7">
    <source>
        <dbReference type="Proteomes" id="UP000290189"/>
    </source>
</evidence>
<dbReference type="AlphaFoldDB" id="A0A0G4IGD4"/>
<evidence type="ECO:0000313" key="4">
    <source>
        <dbReference type="EMBL" id="CEO94241.1"/>
    </source>
</evidence>
<keyword evidence="3" id="KW-0732">Signal</keyword>
<accession>A0A0G4IGD4</accession>
<evidence type="ECO:0000256" key="2">
    <source>
        <dbReference type="SAM" id="Phobius"/>
    </source>
</evidence>
<feature type="compositionally biased region" description="Polar residues" evidence="1">
    <location>
        <begin position="437"/>
        <end position="447"/>
    </location>
</feature>
<proteinExistence type="predicted"/>
<feature type="region of interest" description="Disordered" evidence="1">
    <location>
        <begin position="360"/>
        <end position="1004"/>
    </location>
</feature>
<evidence type="ECO:0000313" key="6">
    <source>
        <dbReference type="Proteomes" id="UP000039324"/>
    </source>
</evidence>
<reference evidence="5 7" key="2">
    <citation type="submission" date="2018-03" db="EMBL/GenBank/DDBJ databases">
        <authorList>
            <person name="Fogelqvist J."/>
        </authorList>
    </citation>
    <scope>NUCLEOTIDE SEQUENCE [LARGE SCALE GENOMIC DNA]</scope>
</reference>
<protein>
    <submittedName>
        <fullName evidence="4">Uncharacterized protein</fullName>
    </submittedName>
</protein>
<name>A0A0G4IGD4_PLABS</name>
<dbReference type="Proteomes" id="UP000039324">
    <property type="component" value="Unassembled WGS sequence"/>
</dbReference>
<evidence type="ECO:0000256" key="1">
    <source>
        <dbReference type="SAM" id="MobiDB-lite"/>
    </source>
</evidence>
<reference evidence="4 6" key="1">
    <citation type="submission" date="2015-02" db="EMBL/GenBank/DDBJ databases">
        <authorList>
            <person name="Chooi Y.-H."/>
        </authorList>
    </citation>
    <scope>NUCLEOTIDE SEQUENCE [LARGE SCALE GENOMIC DNA]</scope>
    <source>
        <strain evidence="4">E3</strain>
    </source>
</reference>
<feature type="compositionally biased region" description="Polar residues" evidence="1">
    <location>
        <begin position="291"/>
        <end position="304"/>
    </location>
</feature>
<feature type="compositionally biased region" description="Basic and acidic residues" evidence="1">
    <location>
        <begin position="512"/>
        <end position="525"/>
    </location>
</feature>
<keyword evidence="2" id="KW-0812">Transmembrane</keyword>
<feature type="compositionally biased region" description="Polar residues" evidence="1">
    <location>
        <begin position="994"/>
        <end position="1004"/>
    </location>
</feature>
<feature type="compositionally biased region" description="Polar residues" evidence="1">
    <location>
        <begin position="711"/>
        <end position="729"/>
    </location>
</feature>
<feature type="compositionally biased region" description="Acidic residues" evidence="1">
    <location>
        <begin position="397"/>
        <end position="415"/>
    </location>
</feature>
<keyword evidence="2" id="KW-0472">Membrane</keyword>
<geneLocation type="mitochondrion" evidence="5"/>
<feature type="signal peptide" evidence="3">
    <location>
        <begin position="1"/>
        <end position="24"/>
    </location>
</feature>
<feature type="compositionally biased region" description="Polar residues" evidence="1">
    <location>
        <begin position="892"/>
        <end position="903"/>
    </location>
</feature>
<feature type="compositionally biased region" description="Acidic residues" evidence="1">
    <location>
        <begin position="908"/>
        <end position="918"/>
    </location>
</feature>